<dbReference type="Pfam" id="PF01323">
    <property type="entry name" value="DSBA"/>
    <property type="match status" value="1"/>
</dbReference>
<keyword evidence="2" id="KW-0413">Isomerase</keyword>
<dbReference type="EMBL" id="FOGU01000004">
    <property type="protein sequence ID" value="SER94006.1"/>
    <property type="molecule type" value="Genomic_DNA"/>
</dbReference>
<evidence type="ECO:0000259" key="1">
    <source>
        <dbReference type="PROSITE" id="PS51352"/>
    </source>
</evidence>
<dbReference type="RefSeq" id="WP_092691239.1">
    <property type="nucleotide sequence ID" value="NZ_FOGU01000004.1"/>
</dbReference>
<feature type="domain" description="Thioredoxin" evidence="1">
    <location>
        <begin position="54"/>
        <end position="249"/>
    </location>
</feature>
<gene>
    <name evidence="2" type="ORF">SAMN04490244_10449</name>
</gene>
<dbReference type="STRING" id="641238.SAMN04490244_10449"/>
<dbReference type="GO" id="GO:0016853">
    <property type="term" value="F:isomerase activity"/>
    <property type="evidence" value="ECO:0007669"/>
    <property type="project" value="UniProtKB-KW"/>
</dbReference>
<evidence type="ECO:0000313" key="3">
    <source>
        <dbReference type="Proteomes" id="UP000198885"/>
    </source>
</evidence>
<dbReference type="Proteomes" id="UP000198885">
    <property type="component" value="Unassembled WGS sequence"/>
</dbReference>
<keyword evidence="3" id="KW-1185">Reference proteome</keyword>
<dbReference type="SUPFAM" id="SSF52833">
    <property type="entry name" value="Thioredoxin-like"/>
    <property type="match status" value="1"/>
</dbReference>
<protein>
    <submittedName>
        <fullName evidence="2">Protein-disulfide isomerase</fullName>
    </submittedName>
</protein>
<name>A0A1H9TA52_9RHOB</name>
<dbReference type="InterPro" id="IPR013766">
    <property type="entry name" value="Thioredoxin_domain"/>
</dbReference>
<dbReference type="PROSITE" id="PS51352">
    <property type="entry name" value="THIOREDOXIN_2"/>
    <property type="match status" value="1"/>
</dbReference>
<sequence length="256" mass="27903">MTSRRSTLAFLGVAAGVVVGFQTLPSLLDRFSGMPEFEPLARPEGFRRISGGSSSSGAFDPFFGLEAKEDGPRAETIAEVEADLCKALYPVAGNDSSIVPVASFSDYYCPYCRVQMRRLEELAKARESGVTVSWHELPLLGEGSARAAQAALAAKRQGAYVPFQEALWKTAFRPGRDYLLNLSETIGIDGERLINDMQSRDVAEDLMVSKALSRIFGFIGTPAMVVGGTVIQGEVTDAVLRRVVNVEREEGWRRIC</sequence>
<dbReference type="AlphaFoldDB" id="A0A1H9TA52"/>
<dbReference type="GO" id="GO:0016491">
    <property type="term" value="F:oxidoreductase activity"/>
    <property type="evidence" value="ECO:0007669"/>
    <property type="project" value="InterPro"/>
</dbReference>
<accession>A0A1H9TA52</accession>
<proteinExistence type="predicted"/>
<organism evidence="2 3">
    <name type="scientific">Tranquillimonas rosea</name>
    <dbReference type="NCBI Taxonomy" id="641238"/>
    <lineage>
        <taxon>Bacteria</taxon>
        <taxon>Pseudomonadati</taxon>
        <taxon>Pseudomonadota</taxon>
        <taxon>Alphaproteobacteria</taxon>
        <taxon>Rhodobacterales</taxon>
        <taxon>Roseobacteraceae</taxon>
        <taxon>Tranquillimonas</taxon>
    </lineage>
</organism>
<dbReference type="InterPro" id="IPR001853">
    <property type="entry name" value="DSBA-like_thioredoxin_dom"/>
</dbReference>
<reference evidence="2 3" key="1">
    <citation type="submission" date="2016-10" db="EMBL/GenBank/DDBJ databases">
        <authorList>
            <person name="de Groot N.N."/>
        </authorList>
    </citation>
    <scope>NUCLEOTIDE SEQUENCE [LARGE SCALE GENOMIC DNA]</scope>
    <source>
        <strain evidence="2 3">DSM 23042</strain>
    </source>
</reference>
<dbReference type="Gene3D" id="3.40.30.10">
    <property type="entry name" value="Glutaredoxin"/>
    <property type="match status" value="1"/>
</dbReference>
<dbReference type="InterPro" id="IPR036249">
    <property type="entry name" value="Thioredoxin-like_sf"/>
</dbReference>
<evidence type="ECO:0000313" key="2">
    <source>
        <dbReference type="EMBL" id="SER94006.1"/>
    </source>
</evidence>
<dbReference type="OrthoDB" id="9780147at2"/>